<evidence type="ECO:0000256" key="1">
    <source>
        <dbReference type="ARBA" id="ARBA00009054"/>
    </source>
</evidence>
<reference evidence="7" key="1">
    <citation type="submission" date="2017-09" db="EMBL/GenBank/DDBJ databases">
        <title>Depth-based differentiation of microbial function through sediment-hosted aquifers and enrichment of novel symbionts in the deep terrestrial subsurface.</title>
        <authorList>
            <person name="Probst A.J."/>
            <person name="Ladd B."/>
            <person name="Jarett J.K."/>
            <person name="Geller-Mcgrath D.E."/>
            <person name="Sieber C.M.K."/>
            <person name="Emerson J.B."/>
            <person name="Anantharaman K."/>
            <person name="Thomas B.C."/>
            <person name="Malmstrom R."/>
            <person name="Stieglmeier M."/>
            <person name="Klingl A."/>
            <person name="Woyke T."/>
            <person name="Ryan C.M."/>
            <person name="Banfield J.F."/>
        </authorList>
    </citation>
    <scope>NUCLEOTIDE SEQUENCE [LARGE SCALE GENOMIC DNA]</scope>
</reference>
<dbReference type="GO" id="GO:0000774">
    <property type="term" value="F:adenyl-nucleotide exchange factor activity"/>
    <property type="evidence" value="ECO:0007669"/>
    <property type="project" value="InterPro"/>
</dbReference>
<dbReference type="SUPFAM" id="SSF51064">
    <property type="entry name" value="Head domain of nucleotide exchange factor GrpE"/>
    <property type="match status" value="1"/>
</dbReference>
<sequence>MSEENNVNNENNEIKPGEAAPKDSEFEKLEAELEKSIRERDEYLDGWKRAKADFINYKKEELARLEEIVKFGSEDVIRDLIPVLDSFELGLASLEKAGPVEKGVYMIKGQLEDVLRRRGLEKIKVTPGEVFNPVYHESVGTVEANISTASYQSGTVAEEVETGYVLQSKVLRPARVRLVK</sequence>
<accession>A0A2M8G1D8</accession>
<comment type="subcellular location">
    <subcellularLocation>
        <location evidence="3">Cytoplasm</location>
    </subcellularLocation>
</comment>
<keyword evidence="2 3" id="KW-0143">Chaperone</keyword>
<dbReference type="Gene3D" id="3.90.20.20">
    <property type="match status" value="1"/>
</dbReference>
<name>A0A2M8G1D8_9BACT</name>
<feature type="region of interest" description="Disordered" evidence="5">
    <location>
        <begin position="1"/>
        <end position="26"/>
    </location>
</feature>
<dbReference type="Proteomes" id="UP000229674">
    <property type="component" value="Unassembled WGS sequence"/>
</dbReference>
<evidence type="ECO:0000256" key="2">
    <source>
        <dbReference type="ARBA" id="ARBA00023186"/>
    </source>
</evidence>
<dbReference type="GO" id="GO:0006457">
    <property type="term" value="P:protein folding"/>
    <property type="evidence" value="ECO:0007669"/>
    <property type="project" value="InterPro"/>
</dbReference>
<dbReference type="PANTHER" id="PTHR21237:SF23">
    <property type="entry name" value="GRPE PROTEIN HOMOLOG, MITOCHONDRIAL"/>
    <property type="match status" value="1"/>
</dbReference>
<keyword evidence="3" id="KW-0346">Stress response</keyword>
<evidence type="ECO:0000256" key="5">
    <source>
        <dbReference type="SAM" id="MobiDB-lite"/>
    </source>
</evidence>
<dbReference type="Pfam" id="PF01025">
    <property type="entry name" value="GrpE"/>
    <property type="match status" value="1"/>
</dbReference>
<dbReference type="GO" id="GO:0051087">
    <property type="term" value="F:protein-folding chaperone binding"/>
    <property type="evidence" value="ECO:0007669"/>
    <property type="project" value="InterPro"/>
</dbReference>
<dbReference type="GO" id="GO:0051082">
    <property type="term" value="F:unfolded protein binding"/>
    <property type="evidence" value="ECO:0007669"/>
    <property type="project" value="TreeGrafter"/>
</dbReference>
<feature type="compositionally biased region" description="Low complexity" evidence="5">
    <location>
        <begin position="1"/>
        <end position="11"/>
    </location>
</feature>
<evidence type="ECO:0000313" key="6">
    <source>
        <dbReference type="EMBL" id="PJC65450.1"/>
    </source>
</evidence>
<dbReference type="SUPFAM" id="SSF58014">
    <property type="entry name" value="Coiled-coil domain of nucleotide exchange factor GrpE"/>
    <property type="match status" value="1"/>
</dbReference>
<evidence type="ECO:0000256" key="3">
    <source>
        <dbReference type="HAMAP-Rule" id="MF_01151"/>
    </source>
</evidence>
<dbReference type="PRINTS" id="PR00773">
    <property type="entry name" value="GRPEPROTEIN"/>
</dbReference>
<protein>
    <recommendedName>
        <fullName evidence="3">Protein GrpE</fullName>
    </recommendedName>
    <alternativeName>
        <fullName evidence="3">HSP-70 cofactor</fullName>
    </alternativeName>
</protein>
<organism evidence="6 7">
    <name type="scientific">Candidatus Colwellbacteria bacterium CG_4_9_14_0_2_um_filter_50_12</name>
    <dbReference type="NCBI Taxonomy" id="1974538"/>
    <lineage>
        <taxon>Bacteria</taxon>
        <taxon>Candidatus Colwelliibacteriota</taxon>
    </lineage>
</organism>
<dbReference type="HAMAP" id="MF_01151">
    <property type="entry name" value="GrpE"/>
    <property type="match status" value="1"/>
</dbReference>
<comment type="caution">
    <text evidence="6">The sequence shown here is derived from an EMBL/GenBank/DDBJ whole genome shotgun (WGS) entry which is preliminary data.</text>
</comment>
<evidence type="ECO:0000256" key="4">
    <source>
        <dbReference type="RuleBase" id="RU004478"/>
    </source>
</evidence>
<dbReference type="EMBL" id="PFQX01000025">
    <property type="protein sequence ID" value="PJC65450.1"/>
    <property type="molecule type" value="Genomic_DNA"/>
</dbReference>
<comment type="similarity">
    <text evidence="1 3 4">Belongs to the GrpE family.</text>
</comment>
<dbReference type="AlphaFoldDB" id="A0A2M8G1D8"/>
<evidence type="ECO:0000313" key="7">
    <source>
        <dbReference type="Proteomes" id="UP000229674"/>
    </source>
</evidence>
<dbReference type="InterPro" id="IPR000740">
    <property type="entry name" value="GrpE"/>
</dbReference>
<dbReference type="PANTHER" id="PTHR21237">
    <property type="entry name" value="GRPE PROTEIN"/>
    <property type="match status" value="1"/>
</dbReference>
<dbReference type="GO" id="GO:0005737">
    <property type="term" value="C:cytoplasm"/>
    <property type="evidence" value="ECO:0007669"/>
    <property type="project" value="UniProtKB-SubCell"/>
</dbReference>
<gene>
    <name evidence="3 6" type="primary">grpE</name>
    <name evidence="6" type="ORF">CO020_00610</name>
</gene>
<comment type="function">
    <text evidence="3">Participates actively in the response to hyperosmotic and heat shock by preventing the aggregation of stress-denatured proteins, in association with DnaK and GrpE. It is the nucleotide exchange factor for DnaK and may function as a thermosensor. Unfolded proteins bind initially to DnaJ; upon interaction with the DnaJ-bound protein, DnaK hydrolyzes its bound ATP, resulting in the formation of a stable complex. GrpE releases ADP from DnaK; ATP binding to DnaK triggers the release of the substrate protein, thus completing the reaction cycle. Several rounds of ATP-dependent interactions between DnaJ, DnaK and GrpE are required for fully efficient folding.</text>
</comment>
<proteinExistence type="inferred from homology"/>
<comment type="subunit">
    <text evidence="3">Homodimer.</text>
</comment>
<keyword evidence="3" id="KW-0963">Cytoplasm</keyword>
<dbReference type="CDD" id="cd00446">
    <property type="entry name" value="GrpE"/>
    <property type="match status" value="1"/>
</dbReference>
<dbReference type="Gene3D" id="2.30.22.10">
    <property type="entry name" value="Head domain of nucleotide exchange factor GrpE"/>
    <property type="match status" value="1"/>
</dbReference>
<dbReference type="InterPro" id="IPR009012">
    <property type="entry name" value="GrpE_head"/>
</dbReference>
<feature type="compositionally biased region" description="Basic and acidic residues" evidence="5">
    <location>
        <begin position="12"/>
        <end position="26"/>
    </location>
</feature>
<dbReference type="InterPro" id="IPR013805">
    <property type="entry name" value="GrpE_CC"/>
</dbReference>
<dbReference type="GO" id="GO:0042803">
    <property type="term" value="F:protein homodimerization activity"/>
    <property type="evidence" value="ECO:0007669"/>
    <property type="project" value="InterPro"/>
</dbReference>